<evidence type="ECO:0000256" key="3">
    <source>
        <dbReference type="ARBA" id="ARBA00023002"/>
    </source>
</evidence>
<feature type="domain" description="Rieske" evidence="6">
    <location>
        <begin position="25"/>
        <end position="135"/>
    </location>
</feature>
<name>A0A975GWZ6_9CAUL</name>
<evidence type="ECO:0000256" key="5">
    <source>
        <dbReference type="ARBA" id="ARBA00023014"/>
    </source>
</evidence>
<dbReference type="PANTHER" id="PTHR21266">
    <property type="entry name" value="IRON-SULFUR DOMAIN CONTAINING PROTEIN"/>
    <property type="match status" value="1"/>
</dbReference>
<keyword evidence="8" id="KW-1185">Reference proteome</keyword>
<dbReference type="CDD" id="cd03469">
    <property type="entry name" value="Rieske_RO_Alpha_N"/>
    <property type="match status" value="1"/>
</dbReference>
<reference evidence="7" key="1">
    <citation type="submission" date="2020-09" db="EMBL/GenBank/DDBJ databases">
        <title>Brevundimonas sp. LVF2 isolated from a puddle in Goettingen, Germany.</title>
        <authorList>
            <person name="Friedrich I."/>
            <person name="Klassen A."/>
            <person name="Hannes N."/>
            <person name="Schneider D."/>
            <person name="Hertel R."/>
            <person name="Daniel R."/>
        </authorList>
    </citation>
    <scope>NUCLEOTIDE SEQUENCE</scope>
    <source>
        <strain evidence="7">LVF2</strain>
    </source>
</reference>
<organism evidence="7 8">
    <name type="scientific">Brevundimonas goettingensis</name>
    <dbReference type="NCBI Taxonomy" id="2774190"/>
    <lineage>
        <taxon>Bacteria</taxon>
        <taxon>Pseudomonadati</taxon>
        <taxon>Pseudomonadota</taxon>
        <taxon>Alphaproteobacteria</taxon>
        <taxon>Caulobacterales</taxon>
        <taxon>Caulobacteraceae</taxon>
        <taxon>Brevundimonas</taxon>
    </lineage>
</organism>
<gene>
    <name evidence="7" type="ORF">IFJ75_03275</name>
</gene>
<dbReference type="Gene3D" id="3.90.380.10">
    <property type="entry name" value="Naphthalene 1,2-dioxygenase Alpha Subunit, Chain A, domain 1"/>
    <property type="match status" value="1"/>
</dbReference>
<keyword evidence="5" id="KW-0411">Iron-sulfur</keyword>
<evidence type="ECO:0000256" key="1">
    <source>
        <dbReference type="ARBA" id="ARBA00022714"/>
    </source>
</evidence>
<proteinExistence type="predicted"/>
<dbReference type="Gene3D" id="2.102.10.10">
    <property type="entry name" value="Rieske [2Fe-2S] iron-sulphur domain"/>
    <property type="match status" value="1"/>
</dbReference>
<dbReference type="PANTHER" id="PTHR21266:SF60">
    <property type="entry name" value="3-KETOSTEROID-9-ALPHA-MONOOXYGENASE, OXYGENASE COMPONENT"/>
    <property type="match status" value="1"/>
</dbReference>
<accession>A0A975GWZ6</accession>
<protein>
    <submittedName>
        <fullName evidence="7">Aromatic ring-hydroxylating dioxygenase subunit alpha</fullName>
    </submittedName>
</protein>
<dbReference type="KEGG" id="bgoe:IFJ75_03275"/>
<keyword evidence="4" id="KW-0408">Iron</keyword>
<dbReference type="AlphaFoldDB" id="A0A975GWZ6"/>
<evidence type="ECO:0000313" key="8">
    <source>
        <dbReference type="Proteomes" id="UP000663918"/>
    </source>
</evidence>
<keyword evidence="1" id="KW-0001">2Fe-2S</keyword>
<dbReference type="SUPFAM" id="SSF55961">
    <property type="entry name" value="Bet v1-like"/>
    <property type="match status" value="1"/>
</dbReference>
<keyword evidence="3" id="KW-0560">Oxidoreductase</keyword>
<dbReference type="GO" id="GO:0051537">
    <property type="term" value="F:2 iron, 2 sulfur cluster binding"/>
    <property type="evidence" value="ECO:0007669"/>
    <property type="project" value="UniProtKB-KW"/>
</dbReference>
<keyword evidence="2" id="KW-0479">Metal-binding</keyword>
<dbReference type="Proteomes" id="UP000663918">
    <property type="component" value="Chromosome"/>
</dbReference>
<keyword evidence="7" id="KW-0223">Dioxygenase</keyword>
<sequence>MPASRSDARREGSARLGQGFLWNSWYVAAVSGQLAAGELLPRQILGLRVLLGRTPTGEVWALNDRCPHRAVPLSAGRTVRGARGEDLIECPYHGWRFRTDGVCASVPANADPDFTVETIRVSAFRVVETHGLIWIWMTQDRAEPDHPPPVIPGIVGRKPLAVATIAYPVHVDHAILGLVDPAHGPYVHRQWWWRKPTRARVKSKAFVASPLGFTMVGHAPSESGRLYRLLGASPVTEIVFRLPGLRWEHLRLGARSVLALSAMTPVTDHETRMTQIVWSDFGALRFLAPLVRFAVHRFLQEDEVVITAQSRDLKDSPPFLWVGDADQQARWYVQLKREWLASRGEDRAFVNPVKARRLSWSS</sequence>
<dbReference type="InterPro" id="IPR050584">
    <property type="entry name" value="Cholesterol_7-desaturase"/>
</dbReference>
<dbReference type="InterPro" id="IPR036922">
    <property type="entry name" value="Rieske_2Fe-2S_sf"/>
</dbReference>
<dbReference type="SUPFAM" id="SSF50022">
    <property type="entry name" value="ISP domain"/>
    <property type="match status" value="1"/>
</dbReference>
<dbReference type="InterPro" id="IPR017941">
    <property type="entry name" value="Rieske_2Fe-2S"/>
</dbReference>
<dbReference type="GO" id="GO:0046872">
    <property type="term" value="F:metal ion binding"/>
    <property type="evidence" value="ECO:0007669"/>
    <property type="project" value="UniProtKB-KW"/>
</dbReference>
<evidence type="ECO:0000256" key="2">
    <source>
        <dbReference type="ARBA" id="ARBA00022723"/>
    </source>
</evidence>
<evidence type="ECO:0000259" key="6">
    <source>
        <dbReference type="PROSITE" id="PS51296"/>
    </source>
</evidence>
<evidence type="ECO:0000313" key="7">
    <source>
        <dbReference type="EMBL" id="QTC93176.1"/>
    </source>
</evidence>
<evidence type="ECO:0000256" key="4">
    <source>
        <dbReference type="ARBA" id="ARBA00023004"/>
    </source>
</evidence>
<dbReference type="PROSITE" id="PS51296">
    <property type="entry name" value="RIESKE"/>
    <property type="match status" value="1"/>
</dbReference>
<dbReference type="GO" id="GO:0051213">
    <property type="term" value="F:dioxygenase activity"/>
    <property type="evidence" value="ECO:0007669"/>
    <property type="project" value="UniProtKB-KW"/>
</dbReference>
<dbReference type="Pfam" id="PF00355">
    <property type="entry name" value="Rieske"/>
    <property type="match status" value="1"/>
</dbReference>
<dbReference type="EMBL" id="CP062222">
    <property type="protein sequence ID" value="QTC93176.1"/>
    <property type="molecule type" value="Genomic_DNA"/>
</dbReference>